<dbReference type="SUPFAM" id="SSF81901">
    <property type="entry name" value="HCP-like"/>
    <property type="match status" value="3"/>
</dbReference>
<dbReference type="InterPro" id="IPR011990">
    <property type="entry name" value="TPR-like_helical_dom_sf"/>
</dbReference>
<gene>
    <name evidence="1" type="ORF">RirG_103170</name>
</gene>
<reference evidence="1 2" key="1">
    <citation type="submission" date="2014-02" db="EMBL/GenBank/DDBJ databases">
        <title>Single nucleus genome sequencing reveals high similarity among nuclei of an endomycorrhizal fungus.</title>
        <authorList>
            <person name="Lin K."/>
            <person name="Geurts R."/>
            <person name="Zhang Z."/>
            <person name="Limpens E."/>
            <person name="Saunders D.G."/>
            <person name="Mu D."/>
            <person name="Pang E."/>
            <person name="Cao H."/>
            <person name="Cha H."/>
            <person name="Lin T."/>
            <person name="Zhou Q."/>
            <person name="Shang Y."/>
            <person name="Li Y."/>
            <person name="Ivanov S."/>
            <person name="Sharma T."/>
            <person name="Velzen R.V."/>
            <person name="Ruijter N.D."/>
            <person name="Aanen D.K."/>
            <person name="Win J."/>
            <person name="Kamoun S."/>
            <person name="Bisseling T."/>
            <person name="Huang S."/>
        </authorList>
    </citation>
    <scope>NUCLEOTIDE SEQUENCE [LARGE SCALE GENOMIC DNA]</scope>
    <source>
        <strain evidence="2">DAOM197198w</strain>
    </source>
</reference>
<dbReference type="Proteomes" id="UP000022910">
    <property type="component" value="Unassembled WGS sequence"/>
</dbReference>
<dbReference type="SMR" id="A0A015MPI7"/>
<evidence type="ECO:0000313" key="2">
    <source>
        <dbReference type="Proteomes" id="UP000022910"/>
    </source>
</evidence>
<proteinExistence type="predicted"/>
<dbReference type="AlphaFoldDB" id="A0A015MPI7"/>
<sequence length="1246" mass="144887">MSVFEEQLEYDEYSNFIVHSNWKHYIDTKVSAENGNKISQYNLGRFYQRGNGIGKNEVEAFKWYKKSAKQEYSNSQNKLGYFYEGGIGVEKDLEKAFYWYQKAAENGNKIGQYNLGRFYQYGNIVEKSEVEAFKWYKKSAEKEYTDALNKLGYFYESGMGTKKDLEKAIYWYQKAAKNGNKISQYNLGVCYQYGSGVRKNEVEAFKWYKKSAKQEYSNAQNKLGYFYGSGISTKKDLEKSFYWYKKAAENGNKISQYNLGRFYQYGIGIEENEVKAFKWYKNSAKQEYSNAQNKLGYFYENGIGTNKDLEKAIYWYLKTAINGHIIGQYNLGRCYQYGNGVRRNEIKALKWYRESAEQEYSNAQHWLGYFYENGIGTEIDLEKAIYWYKKATENENKFSQYNLGVLYENGNGVKKNEVNAFELYKKSAEQEYSNAQHKLGYFYESGMGTEKDLEKAIYWYQKAAENGNKFSQYNLGLCYENGNGVKKDEAEAFELYIKSAEQEYSDALNKLSQSFISKINIPTIRAMVKSINNKQQIIQQLKLNHGLLLGEYSIQPSRQAVFMEDGELNISLCNRQPIVYDLSIDKDNSNNMLQPSDMCINFPIAEITYKGDVSKSFSRCVNNNAILNKLYGHFFASKVLVGSKLFIKNLKSATQTQIDILKFCLLCTYSSAKYSTEISFNNLFTLNLLPKIVTLDGDELNTHEKLAKWMNSLYQEGEKSIFILSYENLIPVSKLKNFISLPRDGLFNENNEKQPGVINFKEKLSIVEWVGDAVDNNLASWTRKFHLFQGLIFKNYEMEISKKPSIDFIKIPKVNPSSKSYLKIIKPSTEIEVRLISNDILSLKNLSSFLFTKSNDVMSYEDYCHILIKCEQYEILLDKNNVRPTKEFEHVIEEALSSMMPLKVLQNIFNENGHLFPQRIILGRSLKNILPTSSSSAFETVVSGPESFKLHLDNLNISHFLTPKGKIIKKNKLFNWIQNPNNLEVIEFDDIIPLYKILKETQQKKIDDILQSKYRILMTGVTDLKDLDNNDVDYYKRINIEPSLEDENYEVFGSIISKDNSRLEEIYVNFGSYDINGFFASIKKLEETSVNIKECCILWMIVEKPSELLIFSPSNREFQVERVKESIILRLDKSNYCIKTSFPLSQGYTIFVHAYYPSNNYEPDNTIKLVKWSYNYVTFQIIKSTYGKSNNNFSKSIRESIKLDLHICVLCSDYRSLKIDNKEDYEYSLDLSRYILTKDNFDDGNQ</sequence>
<dbReference type="Gene3D" id="1.25.40.10">
    <property type="entry name" value="Tetratricopeptide repeat domain"/>
    <property type="match status" value="3"/>
</dbReference>
<dbReference type="InterPro" id="IPR006597">
    <property type="entry name" value="Sel1-like"/>
</dbReference>
<dbReference type="Pfam" id="PF08238">
    <property type="entry name" value="Sel1"/>
    <property type="match status" value="13"/>
</dbReference>
<dbReference type="SMART" id="SM00671">
    <property type="entry name" value="SEL1"/>
    <property type="match status" value="13"/>
</dbReference>
<organism evidence="1 2">
    <name type="scientific">Rhizophagus irregularis (strain DAOM 197198w)</name>
    <name type="common">Glomus intraradices</name>
    <dbReference type="NCBI Taxonomy" id="1432141"/>
    <lineage>
        <taxon>Eukaryota</taxon>
        <taxon>Fungi</taxon>
        <taxon>Fungi incertae sedis</taxon>
        <taxon>Mucoromycota</taxon>
        <taxon>Glomeromycotina</taxon>
        <taxon>Glomeromycetes</taxon>
        <taxon>Glomerales</taxon>
        <taxon>Glomeraceae</taxon>
        <taxon>Rhizophagus</taxon>
    </lineage>
</organism>
<dbReference type="EMBL" id="JEMT01017216">
    <property type="protein sequence ID" value="EXX68663.1"/>
    <property type="molecule type" value="Genomic_DNA"/>
</dbReference>
<dbReference type="OrthoDB" id="2338404at2759"/>
<name>A0A015MPI7_RHIIW</name>
<keyword evidence="2" id="KW-1185">Reference proteome</keyword>
<comment type="caution">
    <text evidence="1">The sequence shown here is derived from an EMBL/GenBank/DDBJ whole genome shotgun (WGS) entry which is preliminary data.</text>
</comment>
<protein>
    <submittedName>
        <fullName evidence="1">Skt5p</fullName>
    </submittedName>
</protein>
<dbReference type="HOGENOM" id="CLU_002764_1_0_1"/>
<dbReference type="InterPro" id="IPR052748">
    <property type="entry name" value="ISR_Activator"/>
</dbReference>
<dbReference type="PANTHER" id="PTHR45011">
    <property type="entry name" value="DAP3-BINDING CELL DEATH ENHANCER 1"/>
    <property type="match status" value="1"/>
</dbReference>
<accession>A0A015MPI7</accession>
<evidence type="ECO:0000313" key="1">
    <source>
        <dbReference type="EMBL" id="EXX68663.1"/>
    </source>
</evidence>
<dbReference type="PANTHER" id="PTHR45011:SF1">
    <property type="entry name" value="DAP3-BINDING CELL DEATH ENHANCER 1"/>
    <property type="match status" value="1"/>
</dbReference>